<dbReference type="InterPro" id="IPR045889">
    <property type="entry name" value="MES/HNL"/>
</dbReference>
<dbReference type="GO" id="GO:0080032">
    <property type="term" value="F:methyl jasmonate esterase activity"/>
    <property type="evidence" value="ECO:0007669"/>
    <property type="project" value="TreeGrafter"/>
</dbReference>
<dbReference type="Pfam" id="PF12697">
    <property type="entry name" value="Abhydrolase_6"/>
    <property type="match status" value="1"/>
</dbReference>
<gene>
    <name evidence="3" type="ORF">RJT34_30658</name>
</gene>
<dbReference type="Proteomes" id="UP001359559">
    <property type="component" value="Unassembled WGS sequence"/>
</dbReference>
<accession>A0AAN9ETW8</accession>
<dbReference type="GO" id="GO:0009694">
    <property type="term" value="P:jasmonic acid metabolic process"/>
    <property type="evidence" value="ECO:0007669"/>
    <property type="project" value="TreeGrafter"/>
</dbReference>
<organism evidence="3 4">
    <name type="scientific">Clitoria ternatea</name>
    <name type="common">Butterfly pea</name>
    <dbReference type="NCBI Taxonomy" id="43366"/>
    <lineage>
        <taxon>Eukaryota</taxon>
        <taxon>Viridiplantae</taxon>
        <taxon>Streptophyta</taxon>
        <taxon>Embryophyta</taxon>
        <taxon>Tracheophyta</taxon>
        <taxon>Spermatophyta</taxon>
        <taxon>Magnoliopsida</taxon>
        <taxon>eudicotyledons</taxon>
        <taxon>Gunneridae</taxon>
        <taxon>Pentapetalae</taxon>
        <taxon>rosids</taxon>
        <taxon>fabids</taxon>
        <taxon>Fabales</taxon>
        <taxon>Fabaceae</taxon>
        <taxon>Papilionoideae</taxon>
        <taxon>50 kb inversion clade</taxon>
        <taxon>NPAAA clade</taxon>
        <taxon>indigoferoid/millettioid clade</taxon>
        <taxon>Phaseoleae</taxon>
        <taxon>Clitoria</taxon>
    </lineage>
</organism>
<proteinExistence type="predicted"/>
<evidence type="ECO:0000256" key="1">
    <source>
        <dbReference type="ARBA" id="ARBA00022801"/>
    </source>
</evidence>
<protein>
    <recommendedName>
        <fullName evidence="2">AB hydrolase-1 domain-containing protein</fullName>
    </recommendedName>
</protein>
<name>A0AAN9ETW8_CLITE</name>
<keyword evidence="1" id="KW-0378">Hydrolase</keyword>
<dbReference type="PANTHER" id="PTHR10992">
    <property type="entry name" value="METHYLESTERASE FAMILY MEMBER"/>
    <property type="match status" value="1"/>
</dbReference>
<keyword evidence="4" id="KW-1185">Reference proteome</keyword>
<reference evidence="3 4" key="1">
    <citation type="submission" date="2024-01" db="EMBL/GenBank/DDBJ databases">
        <title>The genomes of 5 underutilized Papilionoideae crops provide insights into root nodulation and disease resistance.</title>
        <authorList>
            <person name="Yuan L."/>
        </authorList>
    </citation>
    <scope>NUCLEOTIDE SEQUENCE [LARGE SCALE GENOMIC DNA]</scope>
    <source>
        <strain evidence="3">LY-2023</strain>
        <tissue evidence="3">Leaf</tissue>
    </source>
</reference>
<dbReference type="GO" id="GO:0009696">
    <property type="term" value="P:salicylic acid metabolic process"/>
    <property type="evidence" value="ECO:0007669"/>
    <property type="project" value="TreeGrafter"/>
</dbReference>
<evidence type="ECO:0000259" key="2">
    <source>
        <dbReference type="Pfam" id="PF12697"/>
    </source>
</evidence>
<evidence type="ECO:0000313" key="4">
    <source>
        <dbReference type="Proteomes" id="UP001359559"/>
    </source>
</evidence>
<dbReference type="PANTHER" id="PTHR10992:SF1083">
    <property type="entry name" value="METHYLESTERASE 1"/>
    <property type="match status" value="1"/>
</dbReference>
<evidence type="ECO:0000313" key="3">
    <source>
        <dbReference type="EMBL" id="KAK7263074.1"/>
    </source>
</evidence>
<dbReference type="InterPro" id="IPR029058">
    <property type="entry name" value="AB_hydrolase_fold"/>
</dbReference>
<comment type="caution">
    <text evidence="3">The sequence shown here is derived from an EMBL/GenBank/DDBJ whole genome shotgun (WGS) entry which is preliminary data.</text>
</comment>
<dbReference type="Gene3D" id="3.40.50.1820">
    <property type="entry name" value="alpha/beta hydrolase"/>
    <property type="match status" value="1"/>
</dbReference>
<dbReference type="GO" id="GO:0080030">
    <property type="term" value="F:methyl indole-3-acetate esterase activity"/>
    <property type="evidence" value="ECO:0007669"/>
    <property type="project" value="TreeGrafter"/>
</dbReference>
<dbReference type="InterPro" id="IPR000073">
    <property type="entry name" value="AB_hydrolase_1"/>
</dbReference>
<dbReference type="GO" id="GO:0080031">
    <property type="term" value="F:methyl salicylate esterase activity"/>
    <property type="evidence" value="ECO:0007669"/>
    <property type="project" value="TreeGrafter"/>
</dbReference>
<dbReference type="SUPFAM" id="SSF53474">
    <property type="entry name" value="alpha/beta-Hydrolases"/>
    <property type="match status" value="1"/>
</dbReference>
<feature type="domain" description="AB hydrolase-1" evidence="2">
    <location>
        <begin position="11"/>
        <end position="53"/>
    </location>
</feature>
<sequence length="95" mass="10389">MRKRVGRSLESAGHQVVLVGHSLGGINIALAMDKFPDKVAVAVFLTAFAPDTQHKPSYVIDKSNSLGSYNRRLALRGMKMVTTCSNASWREKDNA</sequence>
<dbReference type="AlphaFoldDB" id="A0AAN9ETW8"/>
<dbReference type="EMBL" id="JAYKXN010000008">
    <property type="protein sequence ID" value="KAK7263074.1"/>
    <property type="molecule type" value="Genomic_DNA"/>
</dbReference>